<evidence type="ECO:0000313" key="1">
    <source>
        <dbReference type="EMBL" id="TLH52173.1"/>
    </source>
</evidence>
<protein>
    <submittedName>
        <fullName evidence="1">Uncharacterized protein</fullName>
    </submittedName>
</protein>
<accession>A0A8H2PFX1</accession>
<comment type="caution">
    <text evidence="1">The sequence shown here is derived from an EMBL/GenBank/DDBJ whole genome shotgun (WGS) entry which is preliminary data.</text>
</comment>
<organism evidence="1">
    <name type="scientific">Mycolicibacterium mucogenicum DSM 44124</name>
    <dbReference type="NCBI Taxonomy" id="1226753"/>
    <lineage>
        <taxon>Bacteria</taxon>
        <taxon>Bacillati</taxon>
        <taxon>Actinomycetota</taxon>
        <taxon>Actinomycetes</taxon>
        <taxon>Mycobacteriales</taxon>
        <taxon>Mycobacteriaceae</taxon>
        <taxon>Mycolicibacterium</taxon>
    </lineage>
</organism>
<dbReference type="AlphaFoldDB" id="A0A8H2PFX1"/>
<proteinExistence type="predicted"/>
<reference evidence="1" key="1">
    <citation type="submission" date="2018-01" db="EMBL/GenBank/DDBJ databases">
        <title>Comparative genomics of Mycobacterium mucogenicum and Mycobacterium neoaurum clade members emphasizing tRNA and non-coding RNA.</title>
        <authorList>
            <person name="Behra P.R.K."/>
            <person name="Pettersson B.M.F."/>
            <person name="Das S."/>
            <person name="Dasgupta S."/>
            <person name="Kirsebom L.A."/>
        </authorList>
    </citation>
    <scope>NUCLEOTIDE SEQUENCE</scope>
    <source>
        <strain evidence="1">DSM 44124</strain>
    </source>
</reference>
<name>A0A8H2PFX1_MYCMU</name>
<sequence>MNMTGTESSSDSQLEELINRYDKWRQIYAYADQPARDAPVWEAGRLHLRRGYPYPDWTSYIVEPTDGGYNVLTATTERRNEPLESLSGFFTDADDAGKYVIWNVGESLRMSCRLDPIMWAWEDAGLDPRVQQTSLEKYVSKYSLKSDPSRYFILQAGGVQPVNHLLPLTYGELDAQLLAGMPDSVLSHL</sequence>
<gene>
    <name evidence="1" type="ORF">C1S78_07230</name>
</gene>
<dbReference type="EMBL" id="POTL01000001">
    <property type="protein sequence ID" value="TLH52173.1"/>
    <property type="molecule type" value="Genomic_DNA"/>
</dbReference>